<dbReference type="PIRSF" id="PIRSF000151">
    <property type="entry name" value="GPR"/>
    <property type="match status" value="1"/>
</dbReference>
<proteinExistence type="inferred from homology"/>
<dbReference type="STRING" id="1071381.G8BZR8"/>
<keyword evidence="4" id="KW-0641">Proline biosynthesis</keyword>
<evidence type="ECO:0000313" key="13">
    <source>
        <dbReference type="EMBL" id="CCE65396.1"/>
    </source>
</evidence>
<keyword evidence="14" id="KW-1185">Reference proteome</keyword>
<evidence type="ECO:0000256" key="2">
    <source>
        <dbReference type="ARBA" id="ARBA00013002"/>
    </source>
</evidence>
<comment type="similarity">
    <text evidence="9">Belongs to the gamma-glutamyl phosphate reductase family.</text>
</comment>
<dbReference type="eggNOG" id="KOG4165">
    <property type="taxonomic scope" value="Eukaryota"/>
</dbReference>
<protein>
    <recommendedName>
        <fullName evidence="2">glutamate-5-semialdehyde dehydrogenase</fullName>
        <ecNumber evidence="2">1.2.1.41</ecNumber>
    </recommendedName>
    <alternativeName>
        <fullName evidence="11">Glutamate-5-semialdehyde dehydrogenase</fullName>
    </alternativeName>
    <alternativeName>
        <fullName evidence="10">Glutamyl-gamma-semialdehyde dehydrogenase</fullName>
    </alternativeName>
</protein>
<evidence type="ECO:0000256" key="4">
    <source>
        <dbReference type="ARBA" id="ARBA00022650"/>
    </source>
</evidence>
<dbReference type="InterPro" id="IPR015590">
    <property type="entry name" value="Aldehyde_DH_dom"/>
</dbReference>
<evidence type="ECO:0000256" key="10">
    <source>
        <dbReference type="ARBA" id="ARBA00075718"/>
    </source>
</evidence>
<evidence type="ECO:0000256" key="9">
    <source>
        <dbReference type="ARBA" id="ARBA00060997"/>
    </source>
</evidence>
<dbReference type="InterPro" id="IPR012134">
    <property type="entry name" value="Glu-5-SA_DH"/>
</dbReference>
<dbReference type="OMA" id="KTQRYGT"/>
<dbReference type="HOGENOM" id="CLU_030231_0_1_1"/>
<evidence type="ECO:0000256" key="7">
    <source>
        <dbReference type="ARBA" id="ARBA00049024"/>
    </source>
</evidence>
<dbReference type="EMBL" id="HE612867">
    <property type="protein sequence ID" value="CCE65396.1"/>
    <property type="molecule type" value="Genomic_DNA"/>
</dbReference>
<dbReference type="InterPro" id="IPR016163">
    <property type="entry name" value="Ald_DH_C"/>
</dbReference>
<feature type="domain" description="Aldehyde dehydrogenase" evidence="12">
    <location>
        <begin position="3"/>
        <end position="271"/>
    </location>
</feature>
<name>G8BZR8_TETPH</name>
<dbReference type="Gene3D" id="3.40.309.10">
    <property type="entry name" value="Aldehyde Dehydrogenase, Chain A, domain 2"/>
    <property type="match status" value="1"/>
</dbReference>
<evidence type="ECO:0000256" key="1">
    <source>
        <dbReference type="ARBA" id="ARBA00004985"/>
    </source>
</evidence>
<evidence type="ECO:0000256" key="6">
    <source>
        <dbReference type="ARBA" id="ARBA00023002"/>
    </source>
</evidence>
<dbReference type="OrthoDB" id="1934954at2759"/>
<dbReference type="GeneID" id="11531767"/>
<dbReference type="RefSeq" id="XP_003687830.1">
    <property type="nucleotide sequence ID" value="XM_003687782.1"/>
</dbReference>
<dbReference type="UniPathway" id="UPA00098">
    <property type="reaction ID" value="UER00360"/>
</dbReference>
<comment type="pathway">
    <text evidence="1">Amino-acid biosynthesis; L-proline biosynthesis; L-glutamate 5-semialdehyde from L-glutamate: step 2/2.</text>
</comment>
<dbReference type="Proteomes" id="UP000005666">
    <property type="component" value="Chromosome 12"/>
</dbReference>
<gene>
    <name evidence="13" type="primary">TPHA0L00400</name>
    <name evidence="13" type="ordered locus">TPHA_0L00400</name>
</gene>
<keyword evidence="5" id="KW-0521">NADP</keyword>
<dbReference type="GO" id="GO:0050661">
    <property type="term" value="F:NADP binding"/>
    <property type="evidence" value="ECO:0007669"/>
    <property type="project" value="InterPro"/>
</dbReference>
<keyword evidence="6" id="KW-0560">Oxidoreductase</keyword>
<dbReference type="InterPro" id="IPR000965">
    <property type="entry name" value="GPR_dom"/>
</dbReference>
<dbReference type="AlphaFoldDB" id="G8BZR8"/>
<accession>G8BZR8</accession>
<dbReference type="GO" id="GO:0004350">
    <property type="term" value="F:glutamate-5-semialdehyde dehydrogenase activity"/>
    <property type="evidence" value="ECO:0007669"/>
    <property type="project" value="UniProtKB-EC"/>
</dbReference>
<dbReference type="FunFam" id="3.40.309.10:FF:000006">
    <property type="entry name" value="Gamma-glutamyl phosphate reductase"/>
    <property type="match status" value="1"/>
</dbReference>
<evidence type="ECO:0000256" key="11">
    <source>
        <dbReference type="ARBA" id="ARBA00077451"/>
    </source>
</evidence>
<dbReference type="CDD" id="cd07079">
    <property type="entry name" value="ALDH_F18-19_ProA-GPR"/>
    <property type="match status" value="1"/>
</dbReference>
<dbReference type="NCBIfam" id="TIGR00407">
    <property type="entry name" value="proA"/>
    <property type="match status" value="1"/>
</dbReference>
<sequence>MSSQAEVIARNARKAGNVLKVLSDEQRIFILHKIHDALKENAGAIKVANEVDLKVANETGIKPSLIKRLDLFKGDKFEIMLQGIQEIAELEDPVGKVLMARELDEGLTLYKVTAPVGVLLVIFESRPEVIANITALAIKSGNAGILKGGKESVNTFREMSRIINDCIEKYEPECHVPVNAVQLIETRQDVSDLLNQDDYIDLVVPRGSNALVKQIKNNTKIPVLGHADGICSVYVAKDADIEKAKRIVYDAKTNYPAGCNAMETLLINREAKNWEDVLTNLITKGDVTVHLSEDVKEAYLQKLQASNLLTDKIRSKIVLAEESDFYREFLSLDCAVKFVNSTEDAISHINQHSSKHTDSIITENEASANKFMRGIDSAGVYWNASTRFADGFRYGFGAEVGISTAKIHARGPVGLDGLVTYQYQMRGDGQIAGDYLGAGGKKAFVHKDLDINNIVL</sequence>
<evidence type="ECO:0000256" key="3">
    <source>
        <dbReference type="ARBA" id="ARBA00022605"/>
    </source>
</evidence>
<dbReference type="PROSITE" id="PS01223">
    <property type="entry name" value="PROA"/>
    <property type="match status" value="1"/>
</dbReference>
<organism evidence="13 14">
    <name type="scientific">Tetrapisispora phaffii (strain ATCC 24235 / CBS 4417 / NBRC 1672 / NRRL Y-8282 / UCD 70-5)</name>
    <name type="common">Yeast</name>
    <name type="synonym">Fabospora phaffii</name>
    <dbReference type="NCBI Taxonomy" id="1071381"/>
    <lineage>
        <taxon>Eukaryota</taxon>
        <taxon>Fungi</taxon>
        <taxon>Dikarya</taxon>
        <taxon>Ascomycota</taxon>
        <taxon>Saccharomycotina</taxon>
        <taxon>Saccharomycetes</taxon>
        <taxon>Saccharomycetales</taxon>
        <taxon>Saccharomycetaceae</taxon>
        <taxon>Tetrapisispora</taxon>
    </lineage>
</organism>
<dbReference type="HAMAP" id="MF_00412">
    <property type="entry name" value="ProA"/>
    <property type="match status" value="1"/>
</dbReference>
<evidence type="ECO:0000259" key="12">
    <source>
        <dbReference type="Pfam" id="PF00171"/>
    </source>
</evidence>
<dbReference type="GO" id="GO:0005829">
    <property type="term" value="C:cytosol"/>
    <property type="evidence" value="ECO:0007669"/>
    <property type="project" value="EnsemblFungi"/>
</dbReference>
<dbReference type="NCBIfam" id="NF001221">
    <property type="entry name" value="PRK00197.1"/>
    <property type="match status" value="1"/>
</dbReference>
<evidence type="ECO:0000256" key="5">
    <source>
        <dbReference type="ARBA" id="ARBA00022857"/>
    </source>
</evidence>
<dbReference type="PANTHER" id="PTHR11063:SF8">
    <property type="entry name" value="DELTA-1-PYRROLINE-5-CARBOXYLATE SYNTHASE"/>
    <property type="match status" value="1"/>
</dbReference>
<reference evidence="13 14" key="1">
    <citation type="journal article" date="2011" name="Proc. Natl. Acad. Sci. U.S.A.">
        <title>Evolutionary erosion of yeast sex chromosomes by mating-type switching accidents.</title>
        <authorList>
            <person name="Gordon J.L."/>
            <person name="Armisen D."/>
            <person name="Proux-Wera E."/>
            <person name="Oheigeartaigh S.S."/>
            <person name="Byrne K.P."/>
            <person name="Wolfe K.H."/>
        </authorList>
    </citation>
    <scope>NUCLEOTIDE SEQUENCE [LARGE SCALE GENOMIC DNA]</scope>
    <source>
        <strain evidence="14">ATCC 24235 / CBS 4417 / NBRC 1672 / NRRL Y-8282 / UCD 70-5</strain>
    </source>
</reference>
<dbReference type="SUPFAM" id="SSF53720">
    <property type="entry name" value="ALDH-like"/>
    <property type="match status" value="1"/>
</dbReference>
<dbReference type="PANTHER" id="PTHR11063">
    <property type="entry name" value="GLUTAMATE SEMIALDEHYDE DEHYDROGENASE"/>
    <property type="match status" value="1"/>
</dbReference>
<dbReference type="Gene3D" id="3.40.605.10">
    <property type="entry name" value="Aldehyde Dehydrogenase, Chain A, domain 1"/>
    <property type="match status" value="1"/>
</dbReference>
<evidence type="ECO:0000256" key="8">
    <source>
        <dbReference type="ARBA" id="ARBA00059423"/>
    </source>
</evidence>
<dbReference type="InterPro" id="IPR016162">
    <property type="entry name" value="Ald_DH_N"/>
</dbReference>
<dbReference type="InterPro" id="IPR016161">
    <property type="entry name" value="Ald_DH/histidinol_DH"/>
</dbReference>
<keyword evidence="3" id="KW-0028">Amino-acid biosynthesis</keyword>
<dbReference type="InterPro" id="IPR020593">
    <property type="entry name" value="G-glutamylP_reductase_CS"/>
</dbReference>
<comment type="function">
    <text evidence="8">Catalyzes the NADPH dependent reduction of L-gamma-glutamyl 5-phosphate into L-glutamate 5-semialdehyde and phosphate. The product spontaneously undergoes cyclization to form 1-pyrroline-5-carboxylate.</text>
</comment>
<dbReference type="KEGG" id="tpf:TPHA_0L00400"/>
<dbReference type="GO" id="GO:0055129">
    <property type="term" value="P:L-proline biosynthetic process"/>
    <property type="evidence" value="ECO:0007669"/>
    <property type="project" value="UniProtKB-UniPathway"/>
</dbReference>
<comment type="catalytic activity">
    <reaction evidence="7">
        <text>L-glutamate 5-semialdehyde + phosphate + NADP(+) = L-glutamyl 5-phosphate + NADPH + H(+)</text>
        <dbReference type="Rhea" id="RHEA:19541"/>
        <dbReference type="ChEBI" id="CHEBI:15378"/>
        <dbReference type="ChEBI" id="CHEBI:43474"/>
        <dbReference type="ChEBI" id="CHEBI:57783"/>
        <dbReference type="ChEBI" id="CHEBI:58066"/>
        <dbReference type="ChEBI" id="CHEBI:58274"/>
        <dbReference type="ChEBI" id="CHEBI:58349"/>
        <dbReference type="EC" id="1.2.1.41"/>
    </reaction>
</comment>
<evidence type="ECO:0000313" key="14">
    <source>
        <dbReference type="Proteomes" id="UP000005666"/>
    </source>
</evidence>
<dbReference type="Pfam" id="PF00171">
    <property type="entry name" value="Aldedh"/>
    <property type="match status" value="1"/>
</dbReference>
<dbReference type="EC" id="1.2.1.41" evidence="2"/>